<dbReference type="Pfam" id="PF03807">
    <property type="entry name" value="F420_oxidored"/>
    <property type="match status" value="1"/>
</dbReference>
<dbReference type="SUPFAM" id="SSF48179">
    <property type="entry name" value="6-phosphogluconate dehydrogenase C-terminal domain-like"/>
    <property type="match status" value="1"/>
</dbReference>
<sequence>MSNTQHPQLAFIGAGNMARSIIGGLVQEGYPAERIRASDLNHDALEQLSRDFGIGTGDNAAVAEWAEVVVLAVKPQVMKTVTEALRPSLAHHPLLISIAAGIDGASLSRWLGEDQAIVRCMPNTPALVKTGASGLHANRHTSGAQREQAEQIMGAVGTVQWLDDEPLMDAVTAVSGSGPAYFFLVMEAMIDAGVQQGLTREAATELTLQTALGAATLARTSDVGVDELRRRVMSPGGTTEAAIESFERDGLRDTFQRAMTACAERSVSLAKALGQ</sequence>
<evidence type="ECO:0000256" key="7">
    <source>
        <dbReference type="ARBA" id="ARBA00023002"/>
    </source>
</evidence>
<dbReference type="GO" id="GO:0004735">
    <property type="term" value="F:pyrroline-5-carboxylate reductase activity"/>
    <property type="evidence" value="ECO:0007669"/>
    <property type="project" value="UniProtKB-UniRule"/>
</dbReference>
<evidence type="ECO:0000256" key="2">
    <source>
        <dbReference type="ARBA" id="ARBA00005525"/>
    </source>
</evidence>
<evidence type="ECO:0000259" key="14">
    <source>
        <dbReference type="Pfam" id="PF14748"/>
    </source>
</evidence>
<gene>
    <name evidence="10" type="primary">proC</name>
    <name evidence="15" type="ORF">EDC38_2089</name>
</gene>
<dbReference type="FunFam" id="1.10.3730.10:FF:000001">
    <property type="entry name" value="Pyrroline-5-carboxylate reductase"/>
    <property type="match status" value="1"/>
</dbReference>
<dbReference type="OrthoDB" id="9805754at2"/>
<proteinExistence type="inferred from homology"/>
<keyword evidence="5 10" id="KW-0641">Proline biosynthesis</keyword>
<feature type="domain" description="Pyrroline-5-carboxylate reductase dimerisation" evidence="14">
    <location>
        <begin position="165"/>
        <end position="268"/>
    </location>
</feature>
<evidence type="ECO:0000256" key="11">
    <source>
        <dbReference type="NCBIfam" id="TIGR00112"/>
    </source>
</evidence>
<dbReference type="UniPathway" id="UPA00098">
    <property type="reaction ID" value="UER00361"/>
</dbReference>
<dbReference type="Gene3D" id="1.10.3730.10">
    <property type="entry name" value="ProC C-terminal domain-like"/>
    <property type="match status" value="1"/>
</dbReference>
<dbReference type="InterPro" id="IPR036291">
    <property type="entry name" value="NAD(P)-bd_dom_sf"/>
</dbReference>
<feature type="binding site" evidence="12">
    <location>
        <begin position="12"/>
        <end position="17"/>
    </location>
    <ligand>
        <name>NADP(+)</name>
        <dbReference type="ChEBI" id="CHEBI:58349"/>
    </ligand>
</feature>
<dbReference type="InterPro" id="IPR000304">
    <property type="entry name" value="Pyrroline-COOH_reductase"/>
</dbReference>
<dbReference type="PIRSF" id="PIRSF000193">
    <property type="entry name" value="Pyrrol-5-carb_rd"/>
    <property type="match status" value="1"/>
</dbReference>
<comment type="function">
    <text evidence="10">Catalyzes the reduction of 1-pyrroline-5-carboxylate (PCA) to L-proline.</text>
</comment>
<keyword evidence="3 10" id="KW-0963">Cytoplasm</keyword>
<dbReference type="InterPro" id="IPR029036">
    <property type="entry name" value="P5CR_dimer"/>
</dbReference>
<evidence type="ECO:0000313" key="15">
    <source>
        <dbReference type="EMBL" id="ROQ21465.1"/>
    </source>
</evidence>
<dbReference type="InterPro" id="IPR028939">
    <property type="entry name" value="P5C_Rdtase_cat_N"/>
</dbReference>
<comment type="catalytic activity">
    <reaction evidence="9 10">
        <text>L-proline + NADP(+) = (S)-1-pyrroline-5-carboxylate + NADPH + 2 H(+)</text>
        <dbReference type="Rhea" id="RHEA:14109"/>
        <dbReference type="ChEBI" id="CHEBI:15378"/>
        <dbReference type="ChEBI" id="CHEBI:17388"/>
        <dbReference type="ChEBI" id="CHEBI:57783"/>
        <dbReference type="ChEBI" id="CHEBI:58349"/>
        <dbReference type="ChEBI" id="CHEBI:60039"/>
        <dbReference type="EC" id="1.5.1.2"/>
    </reaction>
</comment>
<dbReference type="Pfam" id="PF14748">
    <property type="entry name" value="P5CR_dimer"/>
    <property type="match status" value="1"/>
</dbReference>
<evidence type="ECO:0000256" key="3">
    <source>
        <dbReference type="ARBA" id="ARBA00022490"/>
    </source>
</evidence>
<dbReference type="Gene3D" id="3.40.50.720">
    <property type="entry name" value="NAD(P)-binding Rossmann-like Domain"/>
    <property type="match status" value="1"/>
</dbReference>
<evidence type="ECO:0000256" key="6">
    <source>
        <dbReference type="ARBA" id="ARBA00022857"/>
    </source>
</evidence>
<dbReference type="NCBIfam" id="TIGR00112">
    <property type="entry name" value="proC"/>
    <property type="match status" value="1"/>
</dbReference>
<dbReference type="PANTHER" id="PTHR11645:SF0">
    <property type="entry name" value="PYRROLINE-5-CARBOXYLATE REDUCTASE 3"/>
    <property type="match status" value="1"/>
</dbReference>
<dbReference type="GO" id="GO:0005737">
    <property type="term" value="C:cytoplasm"/>
    <property type="evidence" value="ECO:0007669"/>
    <property type="project" value="UniProtKB-SubCell"/>
</dbReference>
<reference evidence="15 16" key="1">
    <citation type="submission" date="2018-11" db="EMBL/GenBank/DDBJ databases">
        <title>Genomic Encyclopedia of Type Strains, Phase IV (KMG-IV): sequencing the most valuable type-strain genomes for metagenomic binning, comparative biology and taxonomic classification.</title>
        <authorList>
            <person name="Goeker M."/>
        </authorList>
    </citation>
    <scope>NUCLEOTIDE SEQUENCE [LARGE SCALE GENOMIC DNA]</scope>
    <source>
        <strain evidence="15 16">DSM 16974</strain>
    </source>
</reference>
<evidence type="ECO:0000256" key="4">
    <source>
        <dbReference type="ARBA" id="ARBA00022605"/>
    </source>
</evidence>
<organism evidence="15 16">
    <name type="scientific">Marinimicrobium koreense</name>
    <dbReference type="NCBI Taxonomy" id="306545"/>
    <lineage>
        <taxon>Bacteria</taxon>
        <taxon>Pseudomonadati</taxon>
        <taxon>Pseudomonadota</taxon>
        <taxon>Gammaproteobacteria</taxon>
        <taxon>Cellvibrionales</taxon>
        <taxon>Cellvibrionaceae</taxon>
        <taxon>Marinimicrobium</taxon>
    </lineage>
</organism>
<keyword evidence="7 10" id="KW-0560">Oxidoreductase</keyword>
<comment type="catalytic activity">
    <reaction evidence="8 10">
        <text>L-proline + NAD(+) = (S)-1-pyrroline-5-carboxylate + NADH + 2 H(+)</text>
        <dbReference type="Rhea" id="RHEA:14105"/>
        <dbReference type="ChEBI" id="CHEBI:15378"/>
        <dbReference type="ChEBI" id="CHEBI:17388"/>
        <dbReference type="ChEBI" id="CHEBI:57540"/>
        <dbReference type="ChEBI" id="CHEBI:57945"/>
        <dbReference type="ChEBI" id="CHEBI:60039"/>
        <dbReference type="EC" id="1.5.1.2"/>
    </reaction>
</comment>
<dbReference type="EMBL" id="RJUK01000001">
    <property type="protein sequence ID" value="ROQ21465.1"/>
    <property type="molecule type" value="Genomic_DNA"/>
</dbReference>
<dbReference type="GO" id="GO:0055129">
    <property type="term" value="P:L-proline biosynthetic process"/>
    <property type="evidence" value="ECO:0007669"/>
    <property type="project" value="UniProtKB-UniRule"/>
</dbReference>
<accession>A0A3N1NZ55</accession>
<comment type="subcellular location">
    <subcellularLocation>
        <location evidence="10">Cytoplasm</location>
    </subcellularLocation>
</comment>
<evidence type="ECO:0000259" key="13">
    <source>
        <dbReference type="Pfam" id="PF03807"/>
    </source>
</evidence>
<dbReference type="InterPro" id="IPR008927">
    <property type="entry name" value="6-PGluconate_DH-like_C_sf"/>
</dbReference>
<name>A0A3N1NZ55_9GAMM</name>
<dbReference type="Proteomes" id="UP000273643">
    <property type="component" value="Unassembled WGS sequence"/>
</dbReference>
<dbReference type="EC" id="1.5.1.2" evidence="10 11"/>
<evidence type="ECO:0000256" key="10">
    <source>
        <dbReference type="HAMAP-Rule" id="MF_01925"/>
    </source>
</evidence>
<protein>
    <recommendedName>
        <fullName evidence="10 11">Pyrroline-5-carboxylate reductase</fullName>
        <shortName evidence="10">P5C reductase</shortName>
        <shortName evidence="10">P5CR</shortName>
        <ecNumber evidence="10 11">1.5.1.2</ecNumber>
    </recommendedName>
    <alternativeName>
        <fullName evidence="10">PCA reductase</fullName>
    </alternativeName>
</protein>
<evidence type="ECO:0000313" key="16">
    <source>
        <dbReference type="Proteomes" id="UP000273643"/>
    </source>
</evidence>
<dbReference type="FunFam" id="3.40.50.720:FF:000105">
    <property type="entry name" value="Pyrroline-5-carboxylate reductase"/>
    <property type="match status" value="1"/>
</dbReference>
<comment type="pathway">
    <text evidence="1 10">Amino-acid biosynthesis; L-proline biosynthesis; L-proline from L-glutamate 5-semialdehyde: step 1/1.</text>
</comment>
<evidence type="ECO:0000256" key="12">
    <source>
        <dbReference type="PIRSR" id="PIRSR000193-1"/>
    </source>
</evidence>
<keyword evidence="4 10" id="KW-0028">Amino-acid biosynthesis</keyword>
<evidence type="ECO:0000256" key="5">
    <source>
        <dbReference type="ARBA" id="ARBA00022650"/>
    </source>
</evidence>
<comment type="similarity">
    <text evidence="2 10">Belongs to the pyrroline-5-carboxylate reductase family.</text>
</comment>
<comment type="caution">
    <text evidence="15">The sequence shown here is derived from an EMBL/GenBank/DDBJ whole genome shotgun (WGS) entry which is preliminary data.</text>
</comment>
<evidence type="ECO:0000256" key="8">
    <source>
        <dbReference type="ARBA" id="ARBA00050547"/>
    </source>
</evidence>
<dbReference type="PANTHER" id="PTHR11645">
    <property type="entry name" value="PYRROLINE-5-CARBOXYLATE REDUCTASE"/>
    <property type="match status" value="1"/>
</dbReference>
<feature type="binding site" evidence="12">
    <location>
        <position position="59"/>
    </location>
    <ligand>
        <name>NADPH</name>
        <dbReference type="ChEBI" id="CHEBI:57783"/>
    </ligand>
</feature>
<feature type="binding site" evidence="12">
    <location>
        <begin position="72"/>
        <end position="75"/>
    </location>
    <ligand>
        <name>NADP(+)</name>
        <dbReference type="ChEBI" id="CHEBI:58349"/>
    </ligand>
</feature>
<dbReference type="HAMAP" id="MF_01925">
    <property type="entry name" value="P5C_reductase"/>
    <property type="match status" value="1"/>
</dbReference>
<dbReference type="RefSeq" id="WP_123638454.1">
    <property type="nucleotide sequence ID" value="NZ_RJUK01000001.1"/>
</dbReference>
<feature type="domain" description="Pyrroline-5-carboxylate reductase catalytic N-terminal" evidence="13">
    <location>
        <begin position="9"/>
        <end position="101"/>
    </location>
</feature>
<evidence type="ECO:0000256" key="9">
    <source>
        <dbReference type="ARBA" id="ARBA00052690"/>
    </source>
</evidence>
<dbReference type="AlphaFoldDB" id="A0A3N1NZ55"/>
<keyword evidence="6 10" id="KW-0521">NADP</keyword>
<keyword evidence="16" id="KW-1185">Reference proteome</keyword>
<evidence type="ECO:0000256" key="1">
    <source>
        <dbReference type="ARBA" id="ARBA00005205"/>
    </source>
</evidence>
<dbReference type="SUPFAM" id="SSF51735">
    <property type="entry name" value="NAD(P)-binding Rossmann-fold domains"/>
    <property type="match status" value="1"/>
</dbReference>